<sequence>MGILASGRYRGQLDGGQTMILRCERNAAGGGLMRISGDVVEPDGAISSFVSDPPGTAGFPAEGADGFLRFSAETVSRTGANAFRVTLDLLPGEAGRVDVRLVHPFAALNGSLSFVDTLFRSLVLRVDVWPGVVPREPVDDSSEAGRQIVSALAAAGIAAAIETGVAPDPTATPRRIEFRDLHAWLRDLQPPPLGDGDFFVSMLLGSSLAGGTGKHTQGMMYETFGERARQGVAVFLDHAAFATPNDEVWRRELVFSVLHEIGHALNLPHAWLAEPPGPSALSWMTYPDRYPGGTDPFWTAFEPGCFGETELPYLRHAYHCDIAPGQSHFDERAWPSFVRGGGSDRTSGRRASAADLAIAPLKPHYALGEPIFLRAEIRNTGARRLSFVDALDPSDGWLDVAVTTPDGSRRSFVPPARLCQTPRRRRLEPDAHKAFDGILLSFSQDGPLFEEPGLYRVEARFEGLQAGPLLAATEIRILYPTREEELFARALFADAALCRAIWLRHPLSEKQAWADMMDKHAHLLPTDAGNTTSAYLHYVAAQGWLKPHRDSVDGRDCGTNRRKAKAHLQAVVPTHLPAGVGRLRALLVR</sequence>
<evidence type="ECO:0000313" key="1">
    <source>
        <dbReference type="EMBL" id="WAJ26160.1"/>
    </source>
</evidence>
<accession>A0ACD4NH88</accession>
<reference evidence="1" key="1">
    <citation type="submission" date="2022-11" db="EMBL/GenBank/DDBJ databases">
        <title>beta-Carotene-producing bacterium, Jeongeuplla avenae sp. nov., alleviates the salt stress of Arabidopsis seedlings.</title>
        <authorList>
            <person name="Jiang L."/>
            <person name="Lee J."/>
        </authorList>
    </citation>
    <scope>NUCLEOTIDE SEQUENCE</scope>
    <source>
        <strain evidence="1">DY_R2A_6</strain>
    </source>
</reference>
<dbReference type="Proteomes" id="UP001163223">
    <property type="component" value="Chromosome"/>
</dbReference>
<gene>
    <name evidence="1" type="ORF">OXU80_14695</name>
</gene>
<name>A0ACD4NH88_9HYPH</name>
<proteinExistence type="predicted"/>
<evidence type="ECO:0000313" key="2">
    <source>
        <dbReference type="Proteomes" id="UP001163223"/>
    </source>
</evidence>
<organism evidence="1 2">
    <name type="scientific">Antarcticirhabdus aurantiaca</name>
    <dbReference type="NCBI Taxonomy" id="2606717"/>
    <lineage>
        <taxon>Bacteria</taxon>
        <taxon>Pseudomonadati</taxon>
        <taxon>Pseudomonadota</taxon>
        <taxon>Alphaproteobacteria</taxon>
        <taxon>Hyphomicrobiales</taxon>
        <taxon>Aurantimonadaceae</taxon>
        <taxon>Antarcticirhabdus</taxon>
    </lineage>
</organism>
<protein>
    <submittedName>
        <fullName evidence="1">Uncharacterized protein</fullName>
    </submittedName>
</protein>
<dbReference type="EMBL" id="CP113520">
    <property type="protein sequence ID" value="WAJ26160.1"/>
    <property type="molecule type" value="Genomic_DNA"/>
</dbReference>
<keyword evidence="2" id="KW-1185">Reference proteome</keyword>